<dbReference type="VEuPathDB" id="FungiDB:BO70DRAFT_190722"/>
<dbReference type="RefSeq" id="XP_025394385.1">
    <property type="nucleotide sequence ID" value="XM_025538500.1"/>
</dbReference>
<organism evidence="1 2">
    <name type="scientific">Aspergillus heteromorphus CBS 117.55</name>
    <dbReference type="NCBI Taxonomy" id="1448321"/>
    <lineage>
        <taxon>Eukaryota</taxon>
        <taxon>Fungi</taxon>
        <taxon>Dikarya</taxon>
        <taxon>Ascomycota</taxon>
        <taxon>Pezizomycotina</taxon>
        <taxon>Eurotiomycetes</taxon>
        <taxon>Eurotiomycetidae</taxon>
        <taxon>Eurotiales</taxon>
        <taxon>Aspergillaceae</taxon>
        <taxon>Aspergillus</taxon>
        <taxon>Aspergillus subgen. Circumdati</taxon>
    </lineage>
</organism>
<name>A0A317UWU2_9EURO</name>
<evidence type="ECO:0000313" key="1">
    <source>
        <dbReference type="EMBL" id="PWY64997.1"/>
    </source>
</evidence>
<protein>
    <submittedName>
        <fullName evidence="1">Uncharacterized protein</fullName>
    </submittedName>
</protein>
<proteinExistence type="predicted"/>
<evidence type="ECO:0000313" key="2">
    <source>
        <dbReference type="Proteomes" id="UP000247233"/>
    </source>
</evidence>
<dbReference type="OrthoDB" id="6108017at2759"/>
<keyword evidence="2" id="KW-1185">Reference proteome</keyword>
<dbReference type="STRING" id="1448321.A0A317UWU2"/>
<accession>A0A317UWU2</accession>
<dbReference type="Proteomes" id="UP000247233">
    <property type="component" value="Unassembled WGS sequence"/>
</dbReference>
<reference evidence="1 2" key="1">
    <citation type="submission" date="2016-12" db="EMBL/GenBank/DDBJ databases">
        <title>The genomes of Aspergillus section Nigri reveals drivers in fungal speciation.</title>
        <authorList>
            <consortium name="DOE Joint Genome Institute"/>
            <person name="Vesth T.C."/>
            <person name="Nybo J."/>
            <person name="Theobald S."/>
            <person name="Brandl J."/>
            <person name="Frisvad J.C."/>
            <person name="Nielsen K.F."/>
            <person name="Lyhne E.K."/>
            <person name="Kogle M.E."/>
            <person name="Kuo A."/>
            <person name="Riley R."/>
            <person name="Clum A."/>
            <person name="Nolan M."/>
            <person name="Lipzen A."/>
            <person name="Salamov A."/>
            <person name="Henrissat B."/>
            <person name="Wiebenga A."/>
            <person name="De Vries R.P."/>
            <person name="Grigoriev I.V."/>
            <person name="Mortensen U.H."/>
            <person name="Andersen M.R."/>
            <person name="Baker S.E."/>
        </authorList>
    </citation>
    <scope>NUCLEOTIDE SEQUENCE [LARGE SCALE GENOMIC DNA]</scope>
    <source>
        <strain evidence="1 2">CBS 117.55</strain>
    </source>
</reference>
<comment type="caution">
    <text evidence="1">The sequence shown here is derived from an EMBL/GenBank/DDBJ whole genome shotgun (WGS) entry which is preliminary data.</text>
</comment>
<dbReference type="AlphaFoldDB" id="A0A317UWU2"/>
<gene>
    <name evidence="1" type="ORF">BO70DRAFT_190722</name>
</gene>
<dbReference type="EMBL" id="MSFL01000055">
    <property type="protein sequence ID" value="PWY64997.1"/>
    <property type="molecule type" value="Genomic_DNA"/>
</dbReference>
<dbReference type="GeneID" id="37060737"/>
<sequence length="81" mass="8961">MKAVASRVTEKSDVLLLTPVDMEDSGPYEIAEPRVITALETYTPSWLQTPRLKRLAEIVSAQAMAQQERLEMVEGGVVSND</sequence>